<dbReference type="EMBL" id="WQMT02000007">
    <property type="protein sequence ID" value="KAG9220272.1"/>
    <property type="molecule type" value="Genomic_DNA"/>
</dbReference>
<keyword evidence="2" id="KW-1185">Reference proteome</keyword>
<gene>
    <name evidence="1" type="ORF">CCMSSC00406_0006337</name>
</gene>
<organism evidence="1 2">
    <name type="scientific">Pleurotus cornucopiae</name>
    <name type="common">Cornucopia mushroom</name>
    <dbReference type="NCBI Taxonomy" id="5321"/>
    <lineage>
        <taxon>Eukaryota</taxon>
        <taxon>Fungi</taxon>
        <taxon>Dikarya</taxon>
        <taxon>Basidiomycota</taxon>
        <taxon>Agaricomycotina</taxon>
        <taxon>Agaricomycetes</taxon>
        <taxon>Agaricomycetidae</taxon>
        <taxon>Agaricales</taxon>
        <taxon>Pleurotineae</taxon>
        <taxon>Pleurotaceae</taxon>
        <taxon>Pleurotus</taxon>
    </lineage>
</organism>
<evidence type="ECO:0000313" key="2">
    <source>
        <dbReference type="Proteomes" id="UP000824881"/>
    </source>
</evidence>
<dbReference type="Proteomes" id="UP000824881">
    <property type="component" value="Unassembled WGS sequence"/>
</dbReference>
<protein>
    <submittedName>
        <fullName evidence="1">Uncharacterized protein</fullName>
    </submittedName>
</protein>
<accession>A0ACB7IPU6</accession>
<reference evidence="1 2" key="1">
    <citation type="journal article" date="2021" name="Appl. Environ. Microbiol.">
        <title>Genetic linkage and physical mapping for an oyster mushroom Pleurotus cornucopiae and QTL analysis for the trait cap color.</title>
        <authorList>
            <person name="Zhang Y."/>
            <person name="Gao W."/>
            <person name="Sonnenberg A."/>
            <person name="Chen Q."/>
            <person name="Zhang J."/>
            <person name="Huang C."/>
        </authorList>
    </citation>
    <scope>NUCLEOTIDE SEQUENCE [LARGE SCALE GENOMIC DNA]</scope>
    <source>
        <strain evidence="1">CCMSSC00406</strain>
    </source>
</reference>
<name>A0ACB7IPU6_PLECO</name>
<proteinExistence type="predicted"/>
<evidence type="ECO:0000313" key="1">
    <source>
        <dbReference type="EMBL" id="KAG9220272.1"/>
    </source>
</evidence>
<sequence>MRLPQVAVLLWGSLLYAGVPGYAQRIRNQGNARVANGHQFPSEIIYPTTVPAAAPTLGSIDSVTVPVSSASSSISSPSIAPSSIFPSAINGSSISTSVSSSTSSVSQSTSLLPSNQTSTTDMTAPTTTSLERRDANPACLDSVEVSCYNLAANCIDSITGSNSIWGIQSCVAAATCYGVGNLITSASCQTGFTVGNLQQGNLHYDIYASIVGSCAWDPNGCPITEQNYIDFYYATLTAISTSGWPSSVGVVTGYWSPILTWAATGTTIPYTNFNDWLRYSSFPTTPPPDPTQPPVVYTQVPWNPNPVPSPGAVSQTFVRSATTTVIVIPTVTVTITVAGATITVAPGGTPVGGMLPTDVTQPDAVFPTFNWNPIPPSTASSVTFTSGTWTSIVAAPTVTDDPVEVDGPPDDGDDDDSNNSWLLLLGLAGLFFLGSIPPTVAVIGGVIPTPGPPPDWVNPDGWLPPPPPPGSNPDPPDDDDDDEDDEDEDVCVFRTLPPYTLPFEGEGSELERRRIDLGQYQNATKPTHRLFKRATRHIVLGGCGTTYTFTDFTMGAADWYTINPPNGPAVPSSSTTLQVTGGAIHTSNDGKVKEHIFEFQFIKNFIDNQFIGTSCAWLTTNLWDAPQPDGRATHIHLREAIDHVDNCVWVDNVLNQVKSSVTNNVNTANAPMQSSINALNTINPNPAGDQIEMYIRAAGMLGQYLTATSGLKDTAEKVQEILGHITPATASYPPMDTKFNDYFSNLMSQYPQRITSRATRVFDYYREKMDDLLQIAINSNPPGNPVPVIPACWPVYHDTGIRTRLNTAGMTWQSHVPASTYHPPCNTAGQTGSFVLFYDAITNVPITYVGDPTFRIVATSTRHFRYARAPPSLSTFYDVNLEATYGNTCAGIHLMVQGSVNAAPSQNYRIATWDQDCTGGQGAGLSNLHPVDDNGNRMTCLFNNFNDGTNTFAIDCGPSQVAIQACIVHVNAVDGVTNAYTSIPFMRMSA</sequence>
<comment type="caution">
    <text evidence="1">The sequence shown here is derived from an EMBL/GenBank/DDBJ whole genome shotgun (WGS) entry which is preliminary data.</text>
</comment>